<evidence type="ECO:0000313" key="1">
    <source>
        <dbReference type="EMBL" id="GBP41655.1"/>
    </source>
</evidence>
<organism evidence="1 2">
    <name type="scientific">Eumeta variegata</name>
    <name type="common">Bagworm moth</name>
    <name type="synonym">Eumeta japonica</name>
    <dbReference type="NCBI Taxonomy" id="151549"/>
    <lineage>
        <taxon>Eukaryota</taxon>
        <taxon>Metazoa</taxon>
        <taxon>Ecdysozoa</taxon>
        <taxon>Arthropoda</taxon>
        <taxon>Hexapoda</taxon>
        <taxon>Insecta</taxon>
        <taxon>Pterygota</taxon>
        <taxon>Neoptera</taxon>
        <taxon>Endopterygota</taxon>
        <taxon>Lepidoptera</taxon>
        <taxon>Glossata</taxon>
        <taxon>Ditrysia</taxon>
        <taxon>Tineoidea</taxon>
        <taxon>Psychidae</taxon>
        <taxon>Oiketicinae</taxon>
        <taxon>Eumeta</taxon>
    </lineage>
</organism>
<sequence>MRALGSKNPLTTLHLLRLIELRTAYGVEHDICRAIDARGGRSLGSKRREVSSSDVRWSWRCLRSSWESGSNFGHGRKVNRSLTDDEATRFVRRRAHALVPTLRIHRRSRQLAILDSYWDGVNGEGLSVE</sequence>
<keyword evidence="2" id="KW-1185">Reference proteome</keyword>
<comment type="caution">
    <text evidence="1">The sequence shown here is derived from an EMBL/GenBank/DDBJ whole genome shotgun (WGS) entry which is preliminary data.</text>
</comment>
<evidence type="ECO:0000313" key="2">
    <source>
        <dbReference type="Proteomes" id="UP000299102"/>
    </source>
</evidence>
<name>A0A4C1VV00_EUMVA</name>
<dbReference type="EMBL" id="BGZK01000403">
    <property type="protein sequence ID" value="GBP41655.1"/>
    <property type="molecule type" value="Genomic_DNA"/>
</dbReference>
<dbReference type="Proteomes" id="UP000299102">
    <property type="component" value="Unassembled WGS sequence"/>
</dbReference>
<gene>
    <name evidence="1" type="ORF">EVAR_31972_1</name>
</gene>
<protein>
    <submittedName>
        <fullName evidence="1">Uncharacterized protein</fullName>
    </submittedName>
</protein>
<proteinExistence type="predicted"/>
<accession>A0A4C1VV00</accession>
<reference evidence="1 2" key="1">
    <citation type="journal article" date="2019" name="Commun. Biol.">
        <title>The bagworm genome reveals a unique fibroin gene that provides high tensile strength.</title>
        <authorList>
            <person name="Kono N."/>
            <person name="Nakamura H."/>
            <person name="Ohtoshi R."/>
            <person name="Tomita M."/>
            <person name="Numata K."/>
            <person name="Arakawa K."/>
        </authorList>
    </citation>
    <scope>NUCLEOTIDE SEQUENCE [LARGE SCALE GENOMIC DNA]</scope>
</reference>
<dbReference type="AlphaFoldDB" id="A0A4C1VV00"/>